<dbReference type="GO" id="GO:0047804">
    <property type="term" value="F:cysteine-S-conjugate beta-lyase activity"/>
    <property type="evidence" value="ECO:0007669"/>
    <property type="project" value="UniProtKB-EC"/>
</dbReference>
<dbReference type="Gene3D" id="3.40.640.10">
    <property type="entry name" value="Type I PLP-dependent aspartate aminotransferase-like (Major domain)"/>
    <property type="match status" value="1"/>
</dbReference>
<accession>A0A4Q1C7K9</accession>
<dbReference type="EC" id="4.4.1.13" evidence="2"/>
<dbReference type="InterPro" id="IPR015421">
    <property type="entry name" value="PyrdxlP-dep_Trfase_major"/>
</dbReference>
<dbReference type="InterPro" id="IPR015424">
    <property type="entry name" value="PyrdxlP-dep_Trfase"/>
</dbReference>
<dbReference type="PANTHER" id="PTHR43525:SF1">
    <property type="entry name" value="PROTEIN MALY"/>
    <property type="match status" value="1"/>
</dbReference>
<evidence type="ECO:0000256" key="2">
    <source>
        <dbReference type="ARBA" id="ARBA00012224"/>
    </source>
</evidence>
<keyword evidence="3" id="KW-0663">Pyridoxal phosphate</keyword>
<gene>
    <name evidence="7" type="ORF">ESB00_02615</name>
</gene>
<dbReference type="RefSeq" id="WP_129046173.1">
    <property type="nucleotide sequence ID" value="NZ_SDHX01000001.1"/>
</dbReference>
<name>A0A4Q1C7K9_9BACT</name>
<evidence type="ECO:0000256" key="5">
    <source>
        <dbReference type="ARBA" id="ARBA00037974"/>
    </source>
</evidence>
<dbReference type="EMBL" id="SDHX01000001">
    <property type="protein sequence ID" value="RXK54810.1"/>
    <property type="molecule type" value="Genomic_DNA"/>
</dbReference>
<dbReference type="NCBIfam" id="TIGR04350">
    <property type="entry name" value="C_S_lyase_PatB"/>
    <property type="match status" value="1"/>
</dbReference>
<dbReference type="InterPro" id="IPR051798">
    <property type="entry name" value="Class-II_PLP-Dep_Aminotrans"/>
</dbReference>
<sequence length="383" mass="42109">MHFDFDQEIDRAQSDSRKWRKYAGRDIIPLWIADTDFAAPPAVVAALHRRADHGVFGYAGPLPSLVEATVEYLARQYGWKIEPNWIVWLPGLVTGLNLAARAVGEPGDAILTATPIYPPFISAPTNQARQTIGVPLVPGADGRYVFDWAAMERAVTPRTKILFLCSPHNPVSRVFTRAELEQVAAFCTRHNLVLVSDEIHCDLILDHLPHIPTASLSTELAARSITLMAPSKTYNIAGLGCSFAVIPDAKLRTQFVRAGAGIVPEMNPLSYAACEAAFREGEPWRQALLAYLRGNRDLISSFLREHLPMITMTPCEATYLAWLDVSALGLKDAGYFFEQHGLGFADGAQYGAPAGKFVRLNFGCTRATLTEALHRLQRAVAAR</sequence>
<dbReference type="InterPro" id="IPR004839">
    <property type="entry name" value="Aminotransferase_I/II_large"/>
</dbReference>
<reference evidence="7 8" key="1">
    <citation type="submission" date="2019-01" db="EMBL/GenBank/DDBJ databases">
        <title>Lacunisphaera sp. strain TWA-58.</title>
        <authorList>
            <person name="Chen W.-M."/>
        </authorList>
    </citation>
    <scope>NUCLEOTIDE SEQUENCE [LARGE SCALE GENOMIC DNA]</scope>
    <source>
        <strain evidence="7 8">TWA-58</strain>
    </source>
</reference>
<keyword evidence="4 7" id="KW-0456">Lyase</keyword>
<dbReference type="Gene3D" id="3.90.1150.10">
    <property type="entry name" value="Aspartate Aminotransferase, domain 1"/>
    <property type="match status" value="1"/>
</dbReference>
<dbReference type="GO" id="GO:0030170">
    <property type="term" value="F:pyridoxal phosphate binding"/>
    <property type="evidence" value="ECO:0007669"/>
    <property type="project" value="InterPro"/>
</dbReference>
<dbReference type="InterPro" id="IPR027619">
    <property type="entry name" value="C-S_lyase_PatB-like"/>
</dbReference>
<dbReference type="AlphaFoldDB" id="A0A4Q1C7K9"/>
<proteinExistence type="inferred from homology"/>
<evidence type="ECO:0000313" key="7">
    <source>
        <dbReference type="EMBL" id="RXK54810.1"/>
    </source>
</evidence>
<evidence type="ECO:0000256" key="1">
    <source>
        <dbReference type="ARBA" id="ARBA00001933"/>
    </source>
</evidence>
<dbReference type="SUPFAM" id="SSF53383">
    <property type="entry name" value="PLP-dependent transferases"/>
    <property type="match status" value="1"/>
</dbReference>
<dbReference type="OrthoDB" id="9802872at2"/>
<comment type="caution">
    <text evidence="7">The sequence shown here is derived from an EMBL/GenBank/DDBJ whole genome shotgun (WGS) entry which is preliminary data.</text>
</comment>
<organism evidence="7 8">
    <name type="scientific">Oleiharenicola lentus</name>
    <dbReference type="NCBI Taxonomy" id="2508720"/>
    <lineage>
        <taxon>Bacteria</taxon>
        <taxon>Pseudomonadati</taxon>
        <taxon>Verrucomicrobiota</taxon>
        <taxon>Opitutia</taxon>
        <taxon>Opitutales</taxon>
        <taxon>Opitutaceae</taxon>
        <taxon>Oleiharenicola</taxon>
    </lineage>
</organism>
<evidence type="ECO:0000259" key="6">
    <source>
        <dbReference type="Pfam" id="PF00155"/>
    </source>
</evidence>
<evidence type="ECO:0000313" key="8">
    <source>
        <dbReference type="Proteomes" id="UP000290218"/>
    </source>
</evidence>
<dbReference type="Pfam" id="PF00155">
    <property type="entry name" value="Aminotran_1_2"/>
    <property type="match status" value="1"/>
</dbReference>
<evidence type="ECO:0000256" key="4">
    <source>
        <dbReference type="ARBA" id="ARBA00023239"/>
    </source>
</evidence>
<protein>
    <recommendedName>
        <fullName evidence="2">cysteine-S-conjugate beta-lyase</fullName>
        <ecNumber evidence="2">4.4.1.13</ecNumber>
    </recommendedName>
</protein>
<dbReference type="InterPro" id="IPR015422">
    <property type="entry name" value="PyrdxlP-dep_Trfase_small"/>
</dbReference>
<dbReference type="PANTHER" id="PTHR43525">
    <property type="entry name" value="PROTEIN MALY"/>
    <property type="match status" value="1"/>
</dbReference>
<keyword evidence="8" id="KW-1185">Reference proteome</keyword>
<evidence type="ECO:0000256" key="3">
    <source>
        <dbReference type="ARBA" id="ARBA00022898"/>
    </source>
</evidence>
<comment type="cofactor">
    <cofactor evidence="1">
        <name>pyridoxal 5'-phosphate</name>
        <dbReference type="ChEBI" id="CHEBI:597326"/>
    </cofactor>
</comment>
<dbReference type="CDD" id="cd00609">
    <property type="entry name" value="AAT_like"/>
    <property type="match status" value="1"/>
</dbReference>
<comment type="similarity">
    <text evidence="5">Belongs to the class-II pyridoxal-phosphate-dependent aminotransferase family. MalY/PatB cystathionine beta-lyase subfamily.</text>
</comment>
<feature type="domain" description="Aminotransferase class I/classII large" evidence="6">
    <location>
        <begin position="26"/>
        <end position="376"/>
    </location>
</feature>
<dbReference type="Proteomes" id="UP000290218">
    <property type="component" value="Unassembled WGS sequence"/>
</dbReference>